<keyword evidence="3" id="KW-1185">Reference proteome</keyword>
<dbReference type="GO" id="GO:0004222">
    <property type="term" value="F:metalloendopeptidase activity"/>
    <property type="evidence" value="ECO:0007669"/>
    <property type="project" value="InterPro"/>
</dbReference>
<protein>
    <recommendedName>
        <fullName evidence="1">Peptidase M12A domain-containing protein</fullName>
    </recommendedName>
</protein>
<reference evidence="2" key="1">
    <citation type="journal article" date="2020" name="Stud. Mycol.">
        <title>101 Dothideomycetes genomes: a test case for predicting lifestyles and emergence of pathogens.</title>
        <authorList>
            <person name="Haridas S."/>
            <person name="Albert R."/>
            <person name="Binder M."/>
            <person name="Bloem J."/>
            <person name="Labutti K."/>
            <person name="Salamov A."/>
            <person name="Andreopoulos B."/>
            <person name="Baker S."/>
            <person name="Barry K."/>
            <person name="Bills G."/>
            <person name="Bluhm B."/>
            <person name="Cannon C."/>
            <person name="Castanera R."/>
            <person name="Culley D."/>
            <person name="Daum C."/>
            <person name="Ezra D."/>
            <person name="Gonzalez J."/>
            <person name="Henrissat B."/>
            <person name="Kuo A."/>
            <person name="Liang C."/>
            <person name="Lipzen A."/>
            <person name="Lutzoni F."/>
            <person name="Magnuson J."/>
            <person name="Mondo S."/>
            <person name="Nolan M."/>
            <person name="Ohm R."/>
            <person name="Pangilinan J."/>
            <person name="Park H.-J."/>
            <person name="Ramirez L."/>
            <person name="Alfaro M."/>
            <person name="Sun H."/>
            <person name="Tritt A."/>
            <person name="Yoshinaga Y."/>
            <person name="Zwiers L.-H."/>
            <person name="Turgeon B."/>
            <person name="Goodwin S."/>
            <person name="Spatafora J."/>
            <person name="Crous P."/>
            <person name="Grigoriev I."/>
        </authorList>
    </citation>
    <scope>NUCLEOTIDE SEQUENCE</scope>
    <source>
        <strain evidence="2">CBS 107.79</strain>
    </source>
</reference>
<dbReference type="SUPFAM" id="SSF55486">
    <property type="entry name" value="Metalloproteases ('zincins'), catalytic domain"/>
    <property type="match status" value="1"/>
</dbReference>
<sequence length="88" mass="10363">MTCWSPVALARHRIHLRHLPAGDKNYEFFHYLHEIGHVLGLHHEHQRPDPDLIDCPIFIPDRGTHGSTRFLQIHSEYIVMNFFVLSAR</sequence>
<dbReference type="Pfam" id="PF01400">
    <property type="entry name" value="Astacin"/>
    <property type="match status" value="1"/>
</dbReference>
<name>A0A6A5UMX6_9PLEO</name>
<evidence type="ECO:0000259" key="1">
    <source>
        <dbReference type="Pfam" id="PF01400"/>
    </source>
</evidence>
<dbReference type="GO" id="GO:0006508">
    <property type="term" value="P:proteolysis"/>
    <property type="evidence" value="ECO:0007669"/>
    <property type="project" value="InterPro"/>
</dbReference>
<feature type="domain" description="Peptidase M12A" evidence="1">
    <location>
        <begin position="26"/>
        <end position="51"/>
    </location>
</feature>
<dbReference type="InterPro" id="IPR024079">
    <property type="entry name" value="MetalloPept_cat_dom_sf"/>
</dbReference>
<dbReference type="Proteomes" id="UP000800036">
    <property type="component" value="Unassembled WGS sequence"/>
</dbReference>
<gene>
    <name evidence="2" type="ORF">BU23DRAFT_562062</name>
</gene>
<dbReference type="OrthoDB" id="3797394at2759"/>
<dbReference type="AlphaFoldDB" id="A0A6A5UMX6"/>
<evidence type="ECO:0000313" key="3">
    <source>
        <dbReference type="Proteomes" id="UP000800036"/>
    </source>
</evidence>
<evidence type="ECO:0000313" key="2">
    <source>
        <dbReference type="EMBL" id="KAF1964276.1"/>
    </source>
</evidence>
<dbReference type="Gene3D" id="3.40.390.10">
    <property type="entry name" value="Collagenase (Catalytic Domain)"/>
    <property type="match status" value="1"/>
</dbReference>
<accession>A0A6A5UMX6</accession>
<proteinExistence type="predicted"/>
<organism evidence="2 3">
    <name type="scientific">Bimuria novae-zelandiae CBS 107.79</name>
    <dbReference type="NCBI Taxonomy" id="1447943"/>
    <lineage>
        <taxon>Eukaryota</taxon>
        <taxon>Fungi</taxon>
        <taxon>Dikarya</taxon>
        <taxon>Ascomycota</taxon>
        <taxon>Pezizomycotina</taxon>
        <taxon>Dothideomycetes</taxon>
        <taxon>Pleosporomycetidae</taxon>
        <taxon>Pleosporales</taxon>
        <taxon>Massarineae</taxon>
        <taxon>Didymosphaeriaceae</taxon>
        <taxon>Bimuria</taxon>
    </lineage>
</organism>
<dbReference type="EMBL" id="ML976795">
    <property type="protein sequence ID" value="KAF1964276.1"/>
    <property type="molecule type" value="Genomic_DNA"/>
</dbReference>
<dbReference type="InterPro" id="IPR001506">
    <property type="entry name" value="Peptidase_M12A"/>
</dbReference>